<name>A0A1I7N0R1_9HYPH</name>
<gene>
    <name evidence="2" type="ORF">SAMN04488557_0944</name>
</gene>
<dbReference type="AlphaFoldDB" id="A0A1I7N0R1"/>
<dbReference type="EMBL" id="FPCH01000001">
    <property type="protein sequence ID" value="SFV28185.1"/>
    <property type="molecule type" value="Genomic_DNA"/>
</dbReference>
<sequence length="149" mass="16320">MLRIPGCILALMIATGCSSAMGPDASIRVPALASAPGPALNMYWPCLLEIPTPDVLKERYSVIVDGNTVGDIGRCEYRRFEVTSGRHEVKVKSPMLLVDLAGAFGLKGPYYNVPPGAPIYIRLTFFKYVEYREVPAEVGIREITNMAKN</sequence>
<dbReference type="Proteomes" id="UP000199423">
    <property type="component" value="Unassembled WGS sequence"/>
</dbReference>
<accession>A0A1I7N0R1</accession>
<keyword evidence="3" id="KW-1185">Reference proteome</keyword>
<dbReference type="STRING" id="51670.SAMN04488557_0944"/>
<dbReference type="PROSITE" id="PS51257">
    <property type="entry name" value="PROKAR_LIPOPROTEIN"/>
    <property type="match status" value="1"/>
</dbReference>
<evidence type="ECO:0008006" key="4">
    <source>
        <dbReference type="Google" id="ProtNLM"/>
    </source>
</evidence>
<feature type="signal peptide" evidence="1">
    <location>
        <begin position="1"/>
        <end position="20"/>
    </location>
</feature>
<evidence type="ECO:0000256" key="1">
    <source>
        <dbReference type="SAM" id="SignalP"/>
    </source>
</evidence>
<reference evidence="3" key="1">
    <citation type="submission" date="2016-10" db="EMBL/GenBank/DDBJ databases">
        <authorList>
            <person name="Varghese N."/>
            <person name="Submissions S."/>
        </authorList>
    </citation>
    <scope>NUCLEOTIDE SEQUENCE [LARGE SCALE GENOMIC DNA]</scope>
    <source>
        <strain evidence="3">DSM 1565</strain>
    </source>
</reference>
<proteinExistence type="predicted"/>
<evidence type="ECO:0000313" key="2">
    <source>
        <dbReference type="EMBL" id="SFV28185.1"/>
    </source>
</evidence>
<organism evidence="2 3">
    <name type="scientific">Hyphomicrobium facile</name>
    <dbReference type="NCBI Taxonomy" id="51670"/>
    <lineage>
        <taxon>Bacteria</taxon>
        <taxon>Pseudomonadati</taxon>
        <taxon>Pseudomonadota</taxon>
        <taxon>Alphaproteobacteria</taxon>
        <taxon>Hyphomicrobiales</taxon>
        <taxon>Hyphomicrobiaceae</taxon>
        <taxon>Hyphomicrobium</taxon>
    </lineage>
</organism>
<evidence type="ECO:0000313" key="3">
    <source>
        <dbReference type="Proteomes" id="UP000199423"/>
    </source>
</evidence>
<protein>
    <recommendedName>
        <fullName evidence="4">DUF2846 domain-containing protein</fullName>
    </recommendedName>
</protein>
<feature type="chain" id="PRO_5011705815" description="DUF2846 domain-containing protein" evidence="1">
    <location>
        <begin position="21"/>
        <end position="149"/>
    </location>
</feature>
<keyword evidence="1" id="KW-0732">Signal</keyword>